<dbReference type="RefSeq" id="WP_129646816.1">
    <property type="nucleotide sequence ID" value="NZ_LR215037.1"/>
</dbReference>
<keyword evidence="2" id="KW-1185">Reference proteome</keyword>
<dbReference type="EMBL" id="LR215037">
    <property type="protein sequence ID" value="VEU75587.1"/>
    <property type="molecule type" value="Genomic_DNA"/>
</dbReference>
<sequence length="89" mass="11158">MAEYLDLFPNHDSKFYNDEYIVIKNIEEFEEIYKYSKISELNNKRNYYKSFYKRIEHLKNDSELHSFFKKEFENDFLIGAFYEKNKKRK</sequence>
<evidence type="ECO:0000313" key="1">
    <source>
        <dbReference type="EMBL" id="VEU75587.1"/>
    </source>
</evidence>
<protein>
    <submittedName>
        <fullName evidence="1">Uncharacterized protein</fullName>
    </submittedName>
</protein>
<accession>A0A449B4Q4</accession>
<evidence type="ECO:0000313" key="2">
    <source>
        <dbReference type="Proteomes" id="UP000290243"/>
    </source>
</evidence>
<dbReference type="AlphaFoldDB" id="A0A449B4Q4"/>
<name>A0A449B4Q4_9BACT</name>
<reference evidence="1 2" key="1">
    <citation type="submission" date="2019-01" db="EMBL/GenBank/DDBJ databases">
        <authorList>
            <consortium name="Pathogen Informatics"/>
        </authorList>
    </citation>
    <scope>NUCLEOTIDE SEQUENCE [LARGE SCALE GENOMIC DNA]</scope>
    <source>
        <strain evidence="1 2">NCTC10168</strain>
    </source>
</reference>
<gene>
    <name evidence="1" type="ORF">NCTC10168_00513</name>
</gene>
<organism evidence="1 2">
    <name type="scientific">Mycoplasmopsis maculosa</name>
    <dbReference type="NCBI Taxonomy" id="114885"/>
    <lineage>
        <taxon>Bacteria</taxon>
        <taxon>Bacillati</taxon>
        <taxon>Mycoplasmatota</taxon>
        <taxon>Mycoplasmoidales</taxon>
        <taxon>Metamycoplasmataceae</taxon>
        <taxon>Mycoplasmopsis</taxon>
    </lineage>
</organism>
<dbReference type="KEGG" id="mmau:NCTC10168_00513"/>
<dbReference type="Proteomes" id="UP000290243">
    <property type="component" value="Chromosome"/>
</dbReference>
<proteinExistence type="predicted"/>